<keyword evidence="1" id="KW-0496">Mitochondrion</keyword>
<dbReference type="EMBL" id="LKAM01000001">
    <property type="protein sequence ID" value="KUM50828.1"/>
    <property type="molecule type" value="Genomic_DNA"/>
</dbReference>
<geneLocation type="mitochondrion" evidence="1"/>
<evidence type="ECO:0000313" key="1">
    <source>
        <dbReference type="EMBL" id="KUM50828.1"/>
    </source>
</evidence>
<dbReference type="AlphaFoldDB" id="A0A117NJ20"/>
<proteinExistence type="predicted"/>
<comment type="caution">
    <text evidence="1">The sequence shown here is derived from an EMBL/GenBank/DDBJ whole genome shotgun (WGS) entry which is preliminary data.</text>
</comment>
<protein>
    <submittedName>
        <fullName evidence="1">Uncharacterized protein</fullName>
    </submittedName>
</protein>
<reference evidence="1" key="1">
    <citation type="journal article" date="2015" name="Genome Biol. Evol.">
        <title>Organellar Genomes of White Spruce (Picea glauca): Assembly and Annotation.</title>
        <authorList>
            <person name="Jackman S.D."/>
            <person name="Warren R.L."/>
            <person name="Gibb E.A."/>
            <person name="Vandervalk B.P."/>
            <person name="Mohamadi H."/>
            <person name="Chu J."/>
            <person name="Raymond A."/>
            <person name="Pleasance S."/>
            <person name="Coope R."/>
            <person name="Wildung M.R."/>
            <person name="Ritland C.E."/>
            <person name="Bousquet J."/>
            <person name="Jones S.J."/>
            <person name="Bohlmann J."/>
            <person name="Birol I."/>
        </authorList>
    </citation>
    <scope>NUCLEOTIDE SEQUENCE [LARGE SCALE GENOMIC DNA]</scope>
    <source>
        <tissue evidence="1">Flushing bud</tissue>
    </source>
</reference>
<gene>
    <name evidence="1" type="ORF">ABT39_MTgene672</name>
</gene>
<accession>A0A117NJ20</accession>
<name>A0A117NJ20_PICGL</name>
<sequence>MLYQMKRSNPNQWHTIKLVPDEMGQEPLVQDKAVLVKLCPVKQVCARAI</sequence>
<organism evidence="1">
    <name type="scientific">Picea glauca</name>
    <name type="common">White spruce</name>
    <name type="synonym">Pinus glauca</name>
    <dbReference type="NCBI Taxonomy" id="3330"/>
    <lineage>
        <taxon>Eukaryota</taxon>
        <taxon>Viridiplantae</taxon>
        <taxon>Streptophyta</taxon>
        <taxon>Embryophyta</taxon>
        <taxon>Tracheophyta</taxon>
        <taxon>Spermatophyta</taxon>
        <taxon>Pinopsida</taxon>
        <taxon>Pinidae</taxon>
        <taxon>Conifers I</taxon>
        <taxon>Pinales</taxon>
        <taxon>Pinaceae</taxon>
        <taxon>Picea</taxon>
    </lineage>
</organism>